<dbReference type="PANTHER" id="PTHR43047">
    <property type="entry name" value="TWO-COMPONENT HISTIDINE PROTEIN KINASE"/>
    <property type="match status" value="1"/>
</dbReference>
<accession>A0ABW3T3H3</accession>
<evidence type="ECO:0000256" key="3">
    <source>
        <dbReference type="ARBA" id="ARBA00022553"/>
    </source>
</evidence>
<feature type="transmembrane region" description="Helical" evidence="7">
    <location>
        <begin position="129"/>
        <end position="152"/>
    </location>
</feature>
<evidence type="ECO:0000259" key="8">
    <source>
        <dbReference type="PROSITE" id="PS50109"/>
    </source>
</evidence>
<dbReference type="SMART" id="SM00388">
    <property type="entry name" value="HisKA"/>
    <property type="match status" value="1"/>
</dbReference>
<evidence type="ECO:0000256" key="5">
    <source>
        <dbReference type="ARBA" id="ARBA00022777"/>
    </source>
</evidence>
<dbReference type="EMBL" id="JBHTLQ010000033">
    <property type="protein sequence ID" value="MFD1191724.1"/>
    <property type="molecule type" value="Genomic_DNA"/>
</dbReference>
<keyword evidence="4" id="KW-0808">Transferase</keyword>
<protein>
    <recommendedName>
        <fullName evidence="2">histidine kinase</fullName>
        <ecNumber evidence="2">2.7.13.3</ecNumber>
    </recommendedName>
</protein>
<dbReference type="EC" id="2.7.13.3" evidence="2"/>
<dbReference type="SUPFAM" id="SSF55874">
    <property type="entry name" value="ATPase domain of HSP90 chaperone/DNA topoisomerase II/histidine kinase"/>
    <property type="match status" value="1"/>
</dbReference>
<dbReference type="InterPro" id="IPR003661">
    <property type="entry name" value="HisK_dim/P_dom"/>
</dbReference>
<feature type="transmembrane region" description="Helical" evidence="7">
    <location>
        <begin position="104"/>
        <end position="122"/>
    </location>
</feature>
<feature type="modified residue" description="4-aspartylphosphate" evidence="6">
    <location>
        <position position="498"/>
    </location>
</feature>
<dbReference type="InterPro" id="IPR003594">
    <property type="entry name" value="HATPase_dom"/>
</dbReference>
<dbReference type="SMART" id="SM00387">
    <property type="entry name" value="HATPase_c"/>
    <property type="match status" value="1"/>
</dbReference>
<comment type="caution">
    <text evidence="10">The sequence shown here is derived from an EMBL/GenBank/DDBJ whole genome shotgun (WGS) entry which is preliminary data.</text>
</comment>
<keyword evidence="11" id="KW-1185">Reference proteome</keyword>
<dbReference type="PANTHER" id="PTHR43047:SF78">
    <property type="entry name" value="SENSORY_REGULATORY PROTEIN RPFC"/>
    <property type="match status" value="1"/>
</dbReference>
<dbReference type="SUPFAM" id="SSF47384">
    <property type="entry name" value="Homodimeric domain of signal transducing histidine kinase"/>
    <property type="match status" value="1"/>
</dbReference>
<dbReference type="InterPro" id="IPR005467">
    <property type="entry name" value="His_kinase_dom"/>
</dbReference>
<evidence type="ECO:0000256" key="4">
    <source>
        <dbReference type="ARBA" id="ARBA00022679"/>
    </source>
</evidence>
<evidence type="ECO:0000256" key="6">
    <source>
        <dbReference type="PROSITE-ProRule" id="PRU00169"/>
    </source>
</evidence>
<reference evidence="11" key="1">
    <citation type="journal article" date="2019" name="Int. J. Syst. Evol. Microbiol.">
        <title>The Global Catalogue of Microorganisms (GCM) 10K type strain sequencing project: providing services to taxonomists for standard genome sequencing and annotation.</title>
        <authorList>
            <consortium name="The Broad Institute Genomics Platform"/>
            <consortium name="The Broad Institute Genome Sequencing Center for Infectious Disease"/>
            <person name="Wu L."/>
            <person name="Ma J."/>
        </authorList>
    </citation>
    <scope>NUCLEOTIDE SEQUENCE [LARGE SCALE GENOMIC DNA]</scope>
    <source>
        <strain evidence="11">CCUG 55074</strain>
    </source>
</reference>
<proteinExistence type="predicted"/>
<dbReference type="Gene3D" id="3.30.565.10">
    <property type="entry name" value="Histidine kinase-like ATPase, C-terminal domain"/>
    <property type="match status" value="1"/>
</dbReference>
<keyword evidence="7" id="KW-0472">Membrane</keyword>
<dbReference type="Pfam" id="PF02518">
    <property type="entry name" value="HATPase_c"/>
    <property type="match status" value="1"/>
</dbReference>
<evidence type="ECO:0000256" key="2">
    <source>
        <dbReference type="ARBA" id="ARBA00012438"/>
    </source>
</evidence>
<feature type="domain" description="Response regulatory" evidence="9">
    <location>
        <begin position="451"/>
        <end position="563"/>
    </location>
</feature>
<dbReference type="RefSeq" id="WP_377354032.1">
    <property type="nucleotide sequence ID" value="NZ_JBHTLQ010000033.1"/>
</dbReference>
<evidence type="ECO:0000313" key="10">
    <source>
        <dbReference type="EMBL" id="MFD1191724.1"/>
    </source>
</evidence>
<dbReference type="CDD" id="cd17546">
    <property type="entry name" value="REC_hyHK_CKI1_RcsC-like"/>
    <property type="match status" value="1"/>
</dbReference>
<dbReference type="SUPFAM" id="SSF52172">
    <property type="entry name" value="CheY-like"/>
    <property type="match status" value="1"/>
</dbReference>
<dbReference type="CDD" id="cd00082">
    <property type="entry name" value="HisKA"/>
    <property type="match status" value="1"/>
</dbReference>
<comment type="catalytic activity">
    <reaction evidence="1">
        <text>ATP + protein L-histidine = ADP + protein N-phospho-L-histidine.</text>
        <dbReference type="EC" id="2.7.13.3"/>
    </reaction>
</comment>
<dbReference type="Gene3D" id="1.10.287.130">
    <property type="match status" value="1"/>
</dbReference>
<keyword evidence="3 6" id="KW-0597">Phosphoprotein</keyword>
<keyword evidence="7" id="KW-1133">Transmembrane helix</keyword>
<dbReference type="PROSITE" id="PS50109">
    <property type="entry name" value="HIS_KIN"/>
    <property type="match status" value="1"/>
</dbReference>
<dbReference type="Gene3D" id="3.40.50.2300">
    <property type="match status" value="1"/>
</dbReference>
<sequence>MHAPNPVADPTTDSKVVWAEIFQDRRRTLAFRVILVFVITFGFGPFADARLLYPWIAIYVALQVLERGLGPRLAHRGVGAALLFANHLIYCAPSLLVIHEFGPWGVGLGAAHICGAMTMAAISARRSPLAYAMMVLPCIGYLAALAVMAFHYGGGTGAAVILGLAVPMALGGTTAAWKASARALEAEAVARAQAEAADAAKSAFMAMVGHELRTPISAMLAGVAEAQKGRDPTEVAANLRLIDDAGRMMRTLLNDLLDYSKLEAGMLELVAEPHDLGALIEQTEAFWAAEARAKGLEFRIEHAGDLPGWVAADGVRLRQILSNLLSNALKFTTDGGVTLRTEATRIELTGGEVGWRVSLSVIDTGPGLTAQQAEGLFTPFRQADAGVARTHGGTGLGLAISRTLAQLMDGDLTLKTAPGEGCVFTFEALFAPAEPPPAAAQDEPQRAAGLRILLADDHEVNRRAFALMLGPIAEKLICVEDGEAAVAETGPFDLVLLDLNMPRMGGLEAAQHIAARPGAPPILALTASIDPADIAACRAAGMTGFVAKPVEPEELYAAIEAAMAA</sequence>
<dbReference type="InterPro" id="IPR001789">
    <property type="entry name" value="Sig_transdc_resp-reg_receiver"/>
</dbReference>
<dbReference type="InterPro" id="IPR011006">
    <property type="entry name" value="CheY-like_superfamily"/>
</dbReference>
<name>A0ABW3T3H3_9CAUL</name>
<dbReference type="GO" id="GO:0016301">
    <property type="term" value="F:kinase activity"/>
    <property type="evidence" value="ECO:0007669"/>
    <property type="project" value="UniProtKB-KW"/>
</dbReference>
<dbReference type="PROSITE" id="PS50110">
    <property type="entry name" value="RESPONSE_REGULATORY"/>
    <property type="match status" value="1"/>
</dbReference>
<dbReference type="Pfam" id="PF00512">
    <property type="entry name" value="HisKA"/>
    <property type="match status" value="1"/>
</dbReference>
<keyword evidence="7" id="KW-0812">Transmembrane</keyword>
<dbReference type="Proteomes" id="UP001597216">
    <property type="component" value="Unassembled WGS sequence"/>
</dbReference>
<feature type="transmembrane region" description="Helical" evidence="7">
    <location>
        <begin position="29"/>
        <end position="46"/>
    </location>
</feature>
<dbReference type="SMART" id="SM00448">
    <property type="entry name" value="REC"/>
    <property type="match status" value="1"/>
</dbReference>
<evidence type="ECO:0000313" key="11">
    <source>
        <dbReference type="Proteomes" id="UP001597216"/>
    </source>
</evidence>
<dbReference type="Pfam" id="PF00072">
    <property type="entry name" value="Response_reg"/>
    <property type="match status" value="1"/>
</dbReference>
<keyword evidence="5 10" id="KW-0418">Kinase</keyword>
<dbReference type="InterPro" id="IPR036097">
    <property type="entry name" value="HisK_dim/P_sf"/>
</dbReference>
<feature type="transmembrane region" description="Helical" evidence="7">
    <location>
        <begin position="52"/>
        <end position="70"/>
    </location>
</feature>
<dbReference type="InterPro" id="IPR036890">
    <property type="entry name" value="HATPase_C_sf"/>
</dbReference>
<dbReference type="PRINTS" id="PR00344">
    <property type="entry name" value="BCTRLSENSOR"/>
</dbReference>
<dbReference type="InterPro" id="IPR004358">
    <property type="entry name" value="Sig_transdc_His_kin-like_C"/>
</dbReference>
<evidence type="ECO:0000256" key="7">
    <source>
        <dbReference type="SAM" id="Phobius"/>
    </source>
</evidence>
<evidence type="ECO:0000259" key="9">
    <source>
        <dbReference type="PROSITE" id="PS50110"/>
    </source>
</evidence>
<feature type="transmembrane region" description="Helical" evidence="7">
    <location>
        <begin position="77"/>
        <end position="98"/>
    </location>
</feature>
<feature type="domain" description="Histidine kinase" evidence="8">
    <location>
        <begin position="207"/>
        <end position="432"/>
    </location>
</feature>
<organism evidence="10 11">
    <name type="scientific">Phenylobacterium conjunctum</name>
    <dbReference type="NCBI Taxonomy" id="1298959"/>
    <lineage>
        <taxon>Bacteria</taxon>
        <taxon>Pseudomonadati</taxon>
        <taxon>Pseudomonadota</taxon>
        <taxon>Alphaproteobacteria</taxon>
        <taxon>Caulobacterales</taxon>
        <taxon>Caulobacteraceae</taxon>
        <taxon>Phenylobacterium</taxon>
    </lineage>
</organism>
<evidence type="ECO:0000256" key="1">
    <source>
        <dbReference type="ARBA" id="ARBA00000085"/>
    </source>
</evidence>
<dbReference type="CDD" id="cd16922">
    <property type="entry name" value="HATPase_EvgS-ArcB-TorS-like"/>
    <property type="match status" value="1"/>
</dbReference>
<gene>
    <name evidence="10" type="ORF">ACFQ27_14135</name>
</gene>